<dbReference type="CDD" id="cd08577">
    <property type="entry name" value="PI-PLCc_GDPD_SF_unchar3"/>
    <property type="match status" value="1"/>
</dbReference>
<dbReference type="InterPro" id="IPR017946">
    <property type="entry name" value="PLC-like_Pdiesterase_TIM-brl"/>
</dbReference>
<evidence type="ECO:0000256" key="3">
    <source>
        <dbReference type="SAM" id="MobiDB-lite"/>
    </source>
</evidence>
<dbReference type="STRING" id="104259.A0A0F7U160"/>
<evidence type="ECO:0000313" key="5">
    <source>
        <dbReference type="EMBL" id="CEJ61410.1"/>
    </source>
</evidence>
<dbReference type="PANTHER" id="PTHR31571:SF1">
    <property type="entry name" value="ALTERED INHERITANCE OF MITOCHONDRIA PROTEIN 6"/>
    <property type="match status" value="1"/>
</dbReference>
<dbReference type="Proteomes" id="UP000042958">
    <property type="component" value="Unassembled WGS sequence"/>
</dbReference>
<protein>
    <recommendedName>
        <fullName evidence="2">Altered inheritance of mitochondria protein 6</fullName>
    </recommendedName>
</protein>
<keyword evidence="4" id="KW-0472">Membrane</keyword>
<dbReference type="InterPro" id="IPR039559">
    <property type="entry name" value="AIM6_PI-PLC-like_dom"/>
</dbReference>
<keyword evidence="6" id="KW-1185">Reference proteome</keyword>
<dbReference type="SUPFAM" id="SSF51695">
    <property type="entry name" value="PLC-like phosphodiesterases"/>
    <property type="match status" value="1"/>
</dbReference>
<dbReference type="OrthoDB" id="4153866at2759"/>
<feature type="compositionally biased region" description="Polar residues" evidence="3">
    <location>
        <begin position="102"/>
        <end position="114"/>
    </location>
</feature>
<dbReference type="GO" id="GO:0006629">
    <property type="term" value="P:lipid metabolic process"/>
    <property type="evidence" value="ECO:0007669"/>
    <property type="project" value="InterPro"/>
</dbReference>
<feature type="transmembrane region" description="Helical" evidence="4">
    <location>
        <begin position="162"/>
        <end position="179"/>
    </location>
</feature>
<reference evidence="6" key="1">
    <citation type="journal article" date="2015" name="Genome Announc.">
        <title>Draft genome sequence of the fungus Penicillium brasilianum MG11.</title>
        <authorList>
            <person name="Horn F."/>
            <person name="Linde J."/>
            <person name="Mattern D.J."/>
            <person name="Walther G."/>
            <person name="Guthke R."/>
            <person name="Brakhage A.A."/>
            <person name="Valiante V."/>
        </authorList>
    </citation>
    <scope>NUCLEOTIDE SEQUENCE [LARGE SCALE GENOMIC DNA]</scope>
    <source>
        <strain evidence="6">MG11</strain>
    </source>
</reference>
<sequence>MATRQKPNYTIPGTVGQKSMPCAPTGSFILNPIARIDGRLWQSSFGALLGSVMAVQGSAAGQSSLDAALISAPAGTVLQGVPEEDEEEEDVYLLHDYDPEAQRQSQEWNPSGSNPRKKLRDKSSRGTLLGLRLLPWRCTHMQCESKIWSKSVLFCRFVKRPFWILVALLGLVSLFSFAWDGVLSVLADRRDAGIFPGQRPSLFSDWLTHGVVPIACHSHNDYWRRVPLFSALAAGCTSVEADIWLDDDELRVGHTMRTVLPNQSLRSLYLGPLLEILEQHNPGRNLSSAGTKSLIEAEDFSPVGIFVTEPDHPLVLLIDFKSSPELLWPILVKHLQPLRQKGYLTHFNGTTLVQRPITVVATGSAPFHRIQASRSYRDIFYDAPLDKLVPIPSELVPEPGPESAFASETHGISDPESDSDSPYTKYNSYYASVDFHASIGSLPLGHLSQDQLAKVRAQIAAAHDLGLKVRYWGTPGWPVGLRNYVWRVLVREGVDMLNVDDLRAASRVDWTMTGWWGRWNG</sequence>
<dbReference type="EMBL" id="CDHK01000011">
    <property type="protein sequence ID" value="CEJ61410.1"/>
    <property type="molecule type" value="Genomic_DNA"/>
</dbReference>
<gene>
    <name evidence="5" type="ORF">PMG11_09945</name>
</gene>
<keyword evidence="4" id="KW-1133">Transmembrane helix</keyword>
<evidence type="ECO:0000256" key="1">
    <source>
        <dbReference type="ARBA" id="ARBA00008858"/>
    </source>
</evidence>
<keyword evidence="4" id="KW-0812">Transmembrane</keyword>
<feature type="region of interest" description="Disordered" evidence="3">
    <location>
        <begin position="399"/>
        <end position="421"/>
    </location>
</feature>
<name>A0A0F7U160_PENBI</name>
<organism evidence="5 6">
    <name type="scientific">Penicillium brasilianum</name>
    <dbReference type="NCBI Taxonomy" id="104259"/>
    <lineage>
        <taxon>Eukaryota</taxon>
        <taxon>Fungi</taxon>
        <taxon>Dikarya</taxon>
        <taxon>Ascomycota</taxon>
        <taxon>Pezizomycotina</taxon>
        <taxon>Eurotiomycetes</taxon>
        <taxon>Eurotiomycetidae</taxon>
        <taxon>Eurotiales</taxon>
        <taxon>Aspergillaceae</taxon>
        <taxon>Penicillium</taxon>
    </lineage>
</organism>
<evidence type="ECO:0000313" key="6">
    <source>
        <dbReference type="Proteomes" id="UP000042958"/>
    </source>
</evidence>
<comment type="similarity">
    <text evidence="1">Belongs to the AIM6 family.</text>
</comment>
<feature type="region of interest" description="Disordered" evidence="3">
    <location>
        <begin position="102"/>
        <end position="123"/>
    </location>
</feature>
<dbReference type="GO" id="GO:0008081">
    <property type="term" value="F:phosphoric diester hydrolase activity"/>
    <property type="evidence" value="ECO:0007669"/>
    <property type="project" value="InterPro"/>
</dbReference>
<accession>A0A0F7U160</accession>
<evidence type="ECO:0000256" key="4">
    <source>
        <dbReference type="SAM" id="Phobius"/>
    </source>
</evidence>
<dbReference type="PANTHER" id="PTHR31571">
    <property type="entry name" value="ALTERED INHERITANCE OF MITOCHONDRIA PROTEIN 6"/>
    <property type="match status" value="1"/>
</dbReference>
<proteinExistence type="inferred from homology"/>
<evidence type="ECO:0000256" key="2">
    <source>
        <dbReference type="ARBA" id="ARBA00014286"/>
    </source>
</evidence>
<dbReference type="InterPro" id="IPR051236">
    <property type="entry name" value="HAT_RTT109-like"/>
</dbReference>
<dbReference type="AlphaFoldDB" id="A0A0F7U160"/>